<protein>
    <submittedName>
        <fullName evidence="1">Bacteroidetes-specific putative membrane protein</fullName>
    </submittedName>
</protein>
<dbReference type="Pfam" id="PF11751">
    <property type="entry name" value="PorP_SprF"/>
    <property type="match status" value="1"/>
</dbReference>
<dbReference type="eggNOG" id="COG3064">
    <property type="taxonomic scope" value="Bacteria"/>
</dbReference>
<accession>L0G784</accession>
<reference evidence="2" key="1">
    <citation type="submission" date="2012-02" db="EMBL/GenBank/DDBJ databases">
        <title>The complete genome of Echinicola vietnamensis DSM 17526.</title>
        <authorList>
            <person name="Lucas S."/>
            <person name="Copeland A."/>
            <person name="Lapidus A."/>
            <person name="Glavina del Rio T."/>
            <person name="Dalin E."/>
            <person name="Tice H."/>
            <person name="Bruce D."/>
            <person name="Goodwin L."/>
            <person name="Pitluck S."/>
            <person name="Peters L."/>
            <person name="Ovchinnikova G."/>
            <person name="Teshima H."/>
            <person name="Kyrpides N."/>
            <person name="Mavromatis K."/>
            <person name="Ivanova N."/>
            <person name="Brettin T."/>
            <person name="Detter J.C."/>
            <person name="Han C."/>
            <person name="Larimer F."/>
            <person name="Land M."/>
            <person name="Hauser L."/>
            <person name="Markowitz V."/>
            <person name="Cheng J.-F."/>
            <person name="Hugenholtz P."/>
            <person name="Woyke T."/>
            <person name="Wu D."/>
            <person name="Brambilla E."/>
            <person name="Klenk H.-P."/>
            <person name="Eisen J.A."/>
        </authorList>
    </citation>
    <scope>NUCLEOTIDE SEQUENCE [LARGE SCALE GENOMIC DNA]</scope>
    <source>
        <strain evidence="2">DSM 17526 / LMG 23754 / KMM 6221</strain>
    </source>
</reference>
<dbReference type="InterPro" id="IPR019861">
    <property type="entry name" value="PorP/SprF_Bacteroidetes"/>
</dbReference>
<evidence type="ECO:0000313" key="2">
    <source>
        <dbReference type="Proteomes" id="UP000010796"/>
    </source>
</evidence>
<keyword evidence="2" id="KW-1185">Reference proteome</keyword>
<organism evidence="1 2">
    <name type="scientific">Echinicola vietnamensis (strain DSM 17526 / LMG 23754 / KMM 6221)</name>
    <dbReference type="NCBI Taxonomy" id="926556"/>
    <lineage>
        <taxon>Bacteria</taxon>
        <taxon>Pseudomonadati</taxon>
        <taxon>Bacteroidota</taxon>
        <taxon>Cytophagia</taxon>
        <taxon>Cytophagales</taxon>
        <taxon>Cyclobacteriaceae</taxon>
        <taxon>Echinicola</taxon>
    </lineage>
</organism>
<dbReference type="EMBL" id="CP003346">
    <property type="protein sequence ID" value="AGA80715.1"/>
    <property type="molecule type" value="Genomic_DNA"/>
</dbReference>
<dbReference type="STRING" id="926556.Echvi_4542"/>
<name>L0G784_ECHVK</name>
<dbReference type="Proteomes" id="UP000010796">
    <property type="component" value="Chromosome"/>
</dbReference>
<evidence type="ECO:0000313" key="1">
    <source>
        <dbReference type="EMBL" id="AGA80715.1"/>
    </source>
</evidence>
<dbReference type="AlphaFoldDB" id="L0G784"/>
<dbReference type="HOGENOM" id="CLU_068235_0_1_10"/>
<dbReference type="NCBIfam" id="TIGR03519">
    <property type="entry name" value="T9SS_PorP_fam"/>
    <property type="match status" value="1"/>
</dbReference>
<sequence>MKGFTKPTGQQGRRFELATYPNIIMNKIVMSMLLLMLASATSVKGQSRKYISQFSFFQSYYNPGLTGYEGSTLRGFVRNQWSGFEGAPKTMFFSGELDFAEMKGDADPALMGKNAIGLNLLFDKYGAFNETGLVVSYASRVRLTEKHNLRLGAGVSYTNVRLDGTAMTVEQQSDDVLSHYIGGFSDMQIVDFNLGLALTHSNYYLSYAMHQVNGGRISSGDDFMEGRPVNYIVQAGYREALGHHLAVSTNFFFRSQKDLPDNVEFNVKALFMDRFWIGAGHRIDYANNLQAGLIFDKFKMGYVYEFPTNGSYLLPGNTQEFMLVFNLFRKNERRQPDEVLIW</sequence>
<dbReference type="KEGG" id="evi:Echvi_4542"/>
<gene>
    <name evidence="1" type="ordered locus">Echvi_4542</name>
</gene>
<dbReference type="RefSeq" id="WP_015268237.1">
    <property type="nucleotide sequence ID" value="NC_019904.1"/>
</dbReference>
<proteinExistence type="predicted"/>
<dbReference type="PATRIC" id="fig|926556.3.peg.4801"/>